<protein>
    <submittedName>
        <fullName evidence="2">Uncharacterized protein</fullName>
    </submittedName>
</protein>
<reference evidence="1 3" key="1">
    <citation type="submission" date="2015-03" db="EMBL/GenBank/DDBJ databases">
        <authorList>
            <person name="Lepp D."/>
            <person name="Hassan Y.I."/>
            <person name="Li X.-Z."/>
            <person name="Zhou T."/>
        </authorList>
    </citation>
    <scope>NUCLEOTIDE SEQUENCE [LARGE SCALE GENOMIC DNA]</scope>
    <source>
        <strain evidence="1 3">Cr7-05</strain>
    </source>
</reference>
<dbReference type="EMBL" id="FOMB01000061">
    <property type="protein sequence ID" value="SFD43864.1"/>
    <property type="molecule type" value="Genomic_DNA"/>
</dbReference>
<dbReference type="Proteomes" id="UP000182258">
    <property type="component" value="Unassembled WGS sequence"/>
</dbReference>
<evidence type="ECO:0000313" key="2">
    <source>
        <dbReference type="EMBL" id="SFD43864.1"/>
    </source>
</evidence>
<name>A0A0F5PSX1_9HYPH</name>
<dbReference type="Proteomes" id="UP000033519">
    <property type="component" value="Unassembled WGS sequence"/>
</dbReference>
<reference evidence="2 4" key="2">
    <citation type="submission" date="2016-10" db="EMBL/GenBank/DDBJ databases">
        <authorList>
            <person name="de Groot N.N."/>
        </authorList>
    </citation>
    <scope>NUCLEOTIDE SEQUENCE [LARGE SCALE GENOMIC DNA]</scope>
    <source>
        <strain evidence="2 4">CGMCC 1.10210</strain>
    </source>
</reference>
<dbReference type="AlphaFoldDB" id="A0A0F5PSX1"/>
<proteinExistence type="predicted"/>
<organism evidence="2 4">
    <name type="scientific">Devosia psychrophila</name>
    <dbReference type="NCBI Taxonomy" id="728005"/>
    <lineage>
        <taxon>Bacteria</taxon>
        <taxon>Pseudomonadati</taxon>
        <taxon>Pseudomonadota</taxon>
        <taxon>Alphaproteobacteria</taxon>
        <taxon>Hyphomicrobiales</taxon>
        <taxon>Devosiaceae</taxon>
        <taxon>Devosia</taxon>
    </lineage>
</organism>
<evidence type="ECO:0000313" key="3">
    <source>
        <dbReference type="Proteomes" id="UP000033519"/>
    </source>
</evidence>
<keyword evidence="3" id="KW-1185">Reference proteome</keyword>
<evidence type="ECO:0000313" key="4">
    <source>
        <dbReference type="Proteomes" id="UP000182258"/>
    </source>
</evidence>
<gene>
    <name evidence="2" type="ORF">SAMN04488059_1613</name>
    <name evidence="1" type="ORF">WH91_17815</name>
</gene>
<sequence length="90" mass="9837">MAEATIEMARRAMMSLGYVGKKFADADTFRKSLKKIDLNNVKKRDLGPFLVGALAVHSYADDLCDNVEPPDAYLAAVSCCRFGGHAVRLT</sequence>
<evidence type="ECO:0000313" key="1">
    <source>
        <dbReference type="EMBL" id="KKC31743.1"/>
    </source>
</evidence>
<dbReference type="PATRIC" id="fig|728005.3.peg.1793"/>
<accession>A0A0F5PSX1</accession>
<dbReference type="EMBL" id="LAPV01000155">
    <property type="protein sequence ID" value="KKC31743.1"/>
    <property type="molecule type" value="Genomic_DNA"/>
</dbReference>